<dbReference type="OrthoDB" id="7364201at2"/>
<comment type="caution">
    <text evidence="1">The sequence shown here is derived from an EMBL/GenBank/DDBJ whole genome shotgun (WGS) entry which is preliminary data.</text>
</comment>
<dbReference type="Proteomes" id="UP000271227">
    <property type="component" value="Unassembled WGS sequence"/>
</dbReference>
<reference evidence="1 2" key="1">
    <citation type="submission" date="2018-10" db="EMBL/GenBank/DDBJ databases">
        <title>Genomic Encyclopedia of Archaeal and Bacterial Type Strains, Phase II (KMG-II): from individual species to whole genera.</title>
        <authorList>
            <person name="Goeker M."/>
        </authorList>
    </citation>
    <scope>NUCLEOTIDE SEQUENCE [LARGE SCALE GENOMIC DNA]</scope>
    <source>
        <strain evidence="1 2">DSM 25217</strain>
    </source>
</reference>
<dbReference type="RefSeq" id="WP_121937164.1">
    <property type="nucleotide sequence ID" value="NZ_REFR01000009.1"/>
</dbReference>
<name>A0A3M0CX01_9PROT</name>
<evidence type="ECO:0000313" key="2">
    <source>
        <dbReference type="Proteomes" id="UP000271227"/>
    </source>
</evidence>
<sequence>MATPDILEKQDRLVRFEPSRQIGRLDHRQLYLLPALRDDLNDRIIPHPKFKRSALSPAEQVSETFDRFCAGEKMTGAMARLIPTAKGVWELKLPDIRIFGWFWRKGVFVAAYAEWANDVKGRDRSKGYNAYISKTARTIRSLPLDEPKYQTGDIRYVL</sequence>
<organism evidence="1 2">
    <name type="scientific">Eilatimonas milleporae</name>
    <dbReference type="NCBI Taxonomy" id="911205"/>
    <lineage>
        <taxon>Bacteria</taxon>
        <taxon>Pseudomonadati</taxon>
        <taxon>Pseudomonadota</taxon>
        <taxon>Alphaproteobacteria</taxon>
        <taxon>Kordiimonadales</taxon>
        <taxon>Kordiimonadaceae</taxon>
        <taxon>Eilatimonas</taxon>
    </lineage>
</organism>
<accession>A0A3M0CX01</accession>
<evidence type="ECO:0000313" key="1">
    <source>
        <dbReference type="EMBL" id="RMB11936.1"/>
    </source>
</evidence>
<keyword evidence="2" id="KW-1185">Reference proteome</keyword>
<proteinExistence type="predicted"/>
<dbReference type="InParanoid" id="A0A3M0CX01"/>
<gene>
    <name evidence="1" type="ORF">BXY39_0423</name>
</gene>
<dbReference type="AlphaFoldDB" id="A0A3M0CX01"/>
<dbReference type="EMBL" id="REFR01000009">
    <property type="protein sequence ID" value="RMB11936.1"/>
    <property type="molecule type" value="Genomic_DNA"/>
</dbReference>
<protein>
    <submittedName>
        <fullName evidence="1">Uncharacterized protein</fullName>
    </submittedName>
</protein>